<comment type="caution">
    <text evidence="1">The sequence shown here is derived from an EMBL/GenBank/DDBJ whole genome shotgun (WGS) entry which is preliminary data.</text>
</comment>
<accession>A0ABN8NU28</accession>
<name>A0ABN8NU28_9CNID</name>
<organism evidence="1 2">
    <name type="scientific">Porites lobata</name>
    <dbReference type="NCBI Taxonomy" id="104759"/>
    <lineage>
        <taxon>Eukaryota</taxon>
        <taxon>Metazoa</taxon>
        <taxon>Cnidaria</taxon>
        <taxon>Anthozoa</taxon>
        <taxon>Hexacorallia</taxon>
        <taxon>Scleractinia</taxon>
        <taxon>Fungiina</taxon>
        <taxon>Poritidae</taxon>
        <taxon>Porites</taxon>
    </lineage>
</organism>
<dbReference type="EMBL" id="CALNXK010000030">
    <property type="protein sequence ID" value="CAH3117205.1"/>
    <property type="molecule type" value="Genomic_DNA"/>
</dbReference>
<dbReference type="Proteomes" id="UP001159405">
    <property type="component" value="Unassembled WGS sequence"/>
</dbReference>
<sequence>MAALFILSSALKLKENLEESKLCSRATRCTKEGSMKEKQFRPLDIVITRRKLHEKLHSARAAKKRKGCEGILVDKMSFPENLDACFHLGQLDGSGISGPKNFPADLQDIRKPQGMSMKSSKSPKIDKESSQKVLMKKENQQPLSSEFLKLQLLKESQITQEFPSHFIRSGAKHTAIPPINPQMSSPTPYDGTNTMFQDFKVPETPLVQQVPSTSGKPQCKIILHQNEKVTCNMVPETPLLDISPLSTKNVERKPSPFSSLKVQGKDKRQSFGKDLNIMGHTQIVPETPYLTLTLEEELLYE</sequence>
<reference evidence="1 2" key="1">
    <citation type="submission" date="2022-05" db="EMBL/GenBank/DDBJ databases">
        <authorList>
            <consortium name="Genoscope - CEA"/>
            <person name="William W."/>
        </authorList>
    </citation>
    <scope>NUCLEOTIDE SEQUENCE [LARGE SCALE GENOMIC DNA]</scope>
</reference>
<evidence type="ECO:0000313" key="2">
    <source>
        <dbReference type="Proteomes" id="UP001159405"/>
    </source>
</evidence>
<proteinExistence type="predicted"/>
<gene>
    <name evidence="1" type="ORF">PLOB_00025632</name>
</gene>
<keyword evidence="2" id="KW-1185">Reference proteome</keyword>
<protein>
    <submittedName>
        <fullName evidence="1">Uncharacterized protein</fullName>
    </submittedName>
</protein>
<evidence type="ECO:0000313" key="1">
    <source>
        <dbReference type="EMBL" id="CAH3117205.1"/>
    </source>
</evidence>